<dbReference type="EMBL" id="ABGD02000030">
    <property type="protein sequence ID" value="EDS09212.1"/>
    <property type="molecule type" value="Genomic_DNA"/>
</dbReference>
<comment type="caution">
    <text evidence="2">The sequence shown here is derived from an EMBL/GenBank/DDBJ whole genome shotgun (WGS) entry which is preliminary data.</text>
</comment>
<reference evidence="2" key="2">
    <citation type="submission" date="2013-09" db="EMBL/GenBank/DDBJ databases">
        <title>Draft genome sequence of Anaerotruncus colihominis(DSM 17241).</title>
        <authorList>
            <person name="Sudarsanam P."/>
            <person name="Ley R."/>
            <person name="Guruge J."/>
            <person name="Turnbaugh P.J."/>
            <person name="Mahowald M."/>
            <person name="Liep D."/>
            <person name="Gordon J."/>
        </authorList>
    </citation>
    <scope>NUCLEOTIDE SEQUENCE</scope>
    <source>
        <strain evidence="2">DSM 17241</strain>
    </source>
</reference>
<evidence type="ECO:0000256" key="1">
    <source>
        <dbReference type="SAM" id="Phobius"/>
    </source>
</evidence>
<dbReference type="HOGENOM" id="CLU_2857823_0_0_9"/>
<organism evidence="2 3">
    <name type="scientific">Anaerotruncus colihominis DSM 17241</name>
    <dbReference type="NCBI Taxonomy" id="445972"/>
    <lineage>
        <taxon>Bacteria</taxon>
        <taxon>Bacillati</taxon>
        <taxon>Bacillota</taxon>
        <taxon>Clostridia</taxon>
        <taxon>Eubacteriales</taxon>
        <taxon>Oscillospiraceae</taxon>
        <taxon>Anaerotruncus</taxon>
    </lineage>
</organism>
<accession>B0PGW3</accession>
<proteinExistence type="predicted"/>
<keyword evidence="3" id="KW-1185">Reference proteome</keyword>
<gene>
    <name evidence="2" type="ORF">ANACOL_03983</name>
</gene>
<reference evidence="2" key="1">
    <citation type="submission" date="2007-11" db="EMBL/GenBank/DDBJ databases">
        <authorList>
            <person name="Fulton L."/>
            <person name="Clifton S."/>
            <person name="Fulton B."/>
            <person name="Xu J."/>
            <person name="Minx P."/>
            <person name="Pepin K.H."/>
            <person name="Johnson M."/>
            <person name="Thiruvilangam P."/>
            <person name="Bhonagiri V."/>
            <person name="Nash W.E."/>
            <person name="Mardis E.R."/>
            <person name="Wilson R.K."/>
        </authorList>
    </citation>
    <scope>NUCLEOTIDE SEQUENCE [LARGE SCALE GENOMIC DNA]</scope>
    <source>
        <strain evidence="2">DSM 17241</strain>
    </source>
</reference>
<dbReference type="AlphaFoldDB" id="B0PGW3"/>
<dbReference type="Proteomes" id="UP000003803">
    <property type="component" value="Unassembled WGS sequence"/>
</dbReference>
<name>B0PGW3_9FIRM</name>
<protein>
    <submittedName>
        <fullName evidence="2">Uncharacterized protein</fullName>
    </submittedName>
</protein>
<keyword evidence="1" id="KW-0472">Membrane</keyword>
<evidence type="ECO:0000313" key="2">
    <source>
        <dbReference type="EMBL" id="EDS09212.1"/>
    </source>
</evidence>
<sequence>MREAVLCEAKHPQRVVGLAYVCFDLLVFKDLLKSNHQVVSISFICFLFIVSLPLVKNNRPPLSL</sequence>
<keyword evidence="1" id="KW-1133">Transmembrane helix</keyword>
<keyword evidence="1" id="KW-0812">Transmembrane</keyword>
<feature type="transmembrane region" description="Helical" evidence="1">
    <location>
        <begin position="38"/>
        <end position="55"/>
    </location>
</feature>
<evidence type="ECO:0000313" key="3">
    <source>
        <dbReference type="Proteomes" id="UP000003803"/>
    </source>
</evidence>